<dbReference type="EMBL" id="CP002573">
    <property type="protein sequence ID" value="AEK58588.1"/>
    <property type="molecule type" value="Genomic_DNA"/>
</dbReference>
<dbReference type="GeneID" id="92931869"/>
<dbReference type="InterPro" id="IPR052552">
    <property type="entry name" value="YeaO-like"/>
</dbReference>
<proteinExistence type="predicted"/>
<organism evidence="1 2">
    <name type="scientific">Acidithiobacillus caldus (strain SM-1)</name>
    <dbReference type="NCBI Taxonomy" id="990288"/>
    <lineage>
        <taxon>Bacteria</taxon>
        <taxon>Pseudomonadati</taxon>
        <taxon>Pseudomonadota</taxon>
        <taxon>Acidithiobacillia</taxon>
        <taxon>Acidithiobacillales</taxon>
        <taxon>Acidithiobacillaceae</taxon>
        <taxon>Acidithiobacillus</taxon>
    </lineage>
</organism>
<dbReference type="HOGENOM" id="CLU_137928_0_1_6"/>
<gene>
    <name evidence="1" type="ordered locus">Atc_1940</name>
</gene>
<dbReference type="Proteomes" id="UP000006135">
    <property type="component" value="Chromosome"/>
</dbReference>
<evidence type="ECO:0000313" key="1">
    <source>
        <dbReference type="EMBL" id="AEK58588.1"/>
    </source>
</evidence>
<accession>F9ZQ21</accession>
<sequence>MINHEESSQNTFHEPEHPGSSGPLAIRIWHVYDKPIPAGYRVLVERLWPRGQRKTDLSLDNWARNLAPSTALRQWFHHDPALWEEFRQRYLAELQDRVPEAQALLTAAAGQDLVLLYAAHDQQHNGALVLADFLRGLVQESHDQQHRATKLGN</sequence>
<dbReference type="PANTHER" id="PTHR36849">
    <property type="entry name" value="CYTOPLASMIC PROTEIN-RELATED"/>
    <property type="match status" value="1"/>
</dbReference>
<dbReference type="Pfam" id="PF22752">
    <property type="entry name" value="DUF488-N3i"/>
    <property type="match status" value="1"/>
</dbReference>
<dbReference type="AlphaFoldDB" id="F9ZQ21"/>
<dbReference type="PANTHER" id="PTHR36849:SF1">
    <property type="entry name" value="CYTOPLASMIC PROTEIN"/>
    <property type="match status" value="1"/>
</dbReference>
<dbReference type="KEGG" id="acu:Atc_1940"/>
<evidence type="ECO:0000313" key="2">
    <source>
        <dbReference type="Proteomes" id="UP000006135"/>
    </source>
</evidence>
<evidence type="ECO:0008006" key="3">
    <source>
        <dbReference type="Google" id="ProtNLM"/>
    </source>
</evidence>
<protein>
    <recommendedName>
        <fullName evidence="3">Uroporphyrin-III c-methyltransferase</fullName>
    </recommendedName>
</protein>
<keyword evidence="2" id="KW-1185">Reference proteome</keyword>
<reference evidence="1 2" key="1">
    <citation type="journal article" date="2011" name="J. Genet. Genomics">
        <title>Unraveling the Acidithiobacillus caldus complete genome and its central metabolisms for carbon assimilation.</title>
        <authorList>
            <person name="You X.Y."/>
            <person name="Guo X."/>
            <person name="Zheng H.J."/>
            <person name="Zhang M.J."/>
            <person name="Liu L.J."/>
            <person name="Zhu Y.Q."/>
            <person name="Zhu B."/>
            <person name="Wang S.Y."/>
            <person name="Zhao G.P."/>
            <person name="Poetsch A."/>
            <person name="Jiang C.Y."/>
            <person name="Liu S.J."/>
        </authorList>
    </citation>
    <scope>NUCLEOTIDE SEQUENCE [LARGE SCALE GENOMIC DNA]</scope>
    <source>
        <strain evidence="1 2">SM-1</strain>
    </source>
</reference>
<dbReference type="RefSeq" id="WP_014003125.1">
    <property type="nucleotide sequence ID" value="NC_015850.1"/>
</dbReference>
<name>F9ZQ21_ACICS</name>